<dbReference type="EMBL" id="CP108021">
    <property type="protein sequence ID" value="WUM22494.1"/>
    <property type="molecule type" value="Genomic_DNA"/>
</dbReference>
<evidence type="ECO:0000313" key="1">
    <source>
        <dbReference type="EMBL" id="WUM22494.1"/>
    </source>
</evidence>
<proteinExistence type="predicted"/>
<dbReference type="Proteomes" id="UP001432128">
    <property type="component" value="Chromosome"/>
</dbReference>
<accession>A0AAU4K8W0</accession>
<dbReference type="Gene3D" id="3.40.50.1240">
    <property type="entry name" value="Phosphoglycerate mutase-like"/>
    <property type="match status" value="1"/>
</dbReference>
<protein>
    <submittedName>
        <fullName evidence="1">Histidine phosphatase family protein</fullName>
    </submittedName>
</protein>
<sequence>MRFGAESSDLDDRGRRDARTLGESLGAVPDVVLSGPEASVRQTARALGERVHVVPELRSVDLGSWTGRLPEDIPVEALALWFSDVTSTPHGGESVAAFVARVAAWFAHHIGSPAEAPSTPPPPSTVVVVAKPVVQAVVAHLGTAGVAGYFAVDVRPASLHTVSGGIVRAGL</sequence>
<reference evidence="1 2" key="1">
    <citation type="submission" date="2022-10" db="EMBL/GenBank/DDBJ databases">
        <title>The complete genomes of actinobacterial strains from the NBC collection.</title>
        <authorList>
            <person name="Joergensen T.S."/>
            <person name="Alvarez Arevalo M."/>
            <person name="Sterndorff E.B."/>
            <person name="Faurdal D."/>
            <person name="Vuksanovic O."/>
            <person name="Mourched A.-S."/>
            <person name="Charusanti P."/>
            <person name="Shaw S."/>
            <person name="Blin K."/>
            <person name="Weber T."/>
        </authorList>
    </citation>
    <scope>NUCLEOTIDE SEQUENCE [LARGE SCALE GENOMIC DNA]</scope>
    <source>
        <strain evidence="1 2">NBC_00319</strain>
    </source>
</reference>
<dbReference type="InterPro" id="IPR013078">
    <property type="entry name" value="His_Pase_superF_clade-1"/>
</dbReference>
<dbReference type="AlphaFoldDB" id="A0AAU4K8W0"/>
<dbReference type="KEGG" id="whr:OG579_21375"/>
<dbReference type="RefSeq" id="WP_328859315.1">
    <property type="nucleotide sequence ID" value="NZ_CP108021.1"/>
</dbReference>
<name>A0AAU4K8W0_9NOCA</name>
<keyword evidence="2" id="KW-1185">Reference proteome</keyword>
<dbReference type="SUPFAM" id="SSF53254">
    <property type="entry name" value="Phosphoglycerate mutase-like"/>
    <property type="match status" value="1"/>
</dbReference>
<gene>
    <name evidence="1" type="ORF">OG579_21375</name>
</gene>
<dbReference type="InterPro" id="IPR029033">
    <property type="entry name" value="His_PPase_superfam"/>
</dbReference>
<dbReference type="Pfam" id="PF00300">
    <property type="entry name" value="His_Phos_1"/>
    <property type="match status" value="1"/>
</dbReference>
<organism evidence="1 2">
    <name type="scientific">Williamsia herbipolensis</name>
    <dbReference type="NCBI Taxonomy" id="1603258"/>
    <lineage>
        <taxon>Bacteria</taxon>
        <taxon>Bacillati</taxon>
        <taxon>Actinomycetota</taxon>
        <taxon>Actinomycetes</taxon>
        <taxon>Mycobacteriales</taxon>
        <taxon>Nocardiaceae</taxon>
        <taxon>Williamsia</taxon>
    </lineage>
</organism>
<evidence type="ECO:0000313" key="2">
    <source>
        <dbReference type="Proteomes" id="UP001432128"/>
    </source>
</evidence>